<dbReference type="OrthoDB" id="978at2759"/>
<evidence type="ECO:0000313" key="8">
    <source>
        <dbReference type="Proteomes" id="UP000036947"/>
    </source>
</evidence>
<evidence type="ECO:0000256" key="1">
    <source>
        <dbReference type="ARBA" id="ARBA00010086"/>
    </source>
</evidence>
<accession>A0A0L0NCM6</accession>
<dbReference type="PANTHER" id="PTHR12303">
    <property type="entry name" value="CARNOSINE N-METHYLTRANSFERASE"/>
    <property type="match status" value="1"/>
</dbReference>
<dbReference type="Proteomes" id="UP000036947">
    <property type="component" value="Unassembled WGS sequence"/>
</dbReference>
<dbReference type="SUPFAM" id="SSF53335">
    <property type="entry name" value="S-adenosyl-L-methionine-dependent methyltransferases"/>
    <property type="match status" value="1"/>
</dbReference>
<dbReference type="AlphaFoldDB" id="A0A0L0NCM6"/>
<dbReference type="GO" id="GO:0030735">
    <property type="term" value="F:carnosine N-methyltransferase activity"/>
    <property type="evidence" value="ECO:0007669"/>
    <property type="project" value="UniProtKB-EC"/>
</dbReference>
<sequence length="779" mass="84794">MAPADDAVWAGVEEGFEDPEEVRVIFSALDSFSQYAKVAHFNVTHLRRRSFYALPQAHWKLLAEPPFNFLNTLEKTDDAIDSNAELARAIVRVGLRSFSSIGPGPTGPEPAMPQEWVGVAKHSDIDKARSTIRQFYRDWTAEGAGERAACYGPIMRVLEEEKARLPESGPLKVLVPGAGLGRLVFELCRNGFLVEGNEISYHQLLASSYILNECERAGKHTIYPWVHTFSNHLTRQNHLRGYKVPDIHPATTLADSPGIGGMSMCAADFLCLYADDDHKEAYDAVASVFFLDTAPNLIRYLEVIYHCLRPGGVLINVGPLLWHFENQAPGNHGHDDDGDGEHDFNNSSGIADPGSFELSNDEVMALLGRLGFAVEWAETGVEAPYIQDRESMLQTVYKASAWVARKPMILGLATTRQLAARPHRTAVNSNGLAVDVRARPAGQVHHRAGNVLRVAQAAHGVALGHLAVAHLAREEAWADGVDGDAPRAQLDGQVTAEVDDDRLAGRVAVRALLANRADAQSRDARRDDDPARLAIAAGLRRLLEQRRELAHGIEDALDVEVHDLGKGLVRVLVELLAPRRARVGEEYVHFIRVPLHLGKQLQHALLAGRVGRHGHRARAGGEVGKGIERLASGVAGGGLARRDEDGRGAGLEEAARAGCQSLPRYQALGEDVRRRGMQAQAARAAGDDGHLALEGEERREVVELCFGHDVCTLRYGVSTGEGNELAAGEGLAGQDRTNASRYTTDKRCGNHKATSMGTGGWPLRRASDVVDSPRDYLPN</sequence>
<dbReference type="InterPro" id="IPR029063">
    <property type="entry name" value="SAM-dependent_MTases_sf"/>
</dbReference>
<gene>
    <name evidence="7" type="ORF">TOPH_03430</name>
</gene>
<dbReference type="Pfam" id="PF07942">
    <property type="entry name" value="CARME"/>
    <property type="match status" value="1"/>
</dbReference>
<evidence type="ECO:0000256" key="5">
    <source>
        <dbReference type="ARBA" id="ARBA00022691"/>
    </source>
</evidence>
<comment type="caution">
    <text evidence="7">The sequence shown here is derived from an EMBL/GenBank/DDBJ whole genome shotgun (WGS) entry which is preliminary data.</text>
</comment>
<dbReference type="STRING" id="1163406.A0A0L0NCM6"/>
<keyword evidence="5" id="KW-0949">S-adenosyl-L-methionine</keyword>
<evidence type="ECO:0000256" key="2">
    <source>
        <dbReference type="ARBA" id="ARBA00012003"/>
    </source>
</evidence>
<evidence type="ECO:0000256" key="6">
    <source>
        <dbReference type="SAM" id="MobiDB-lite"/>
    </source>
</evidence>
<comment type="similarity">
    <text evidence="1">Belongs to the carnosine N-methyltransferase family.</text>
</comment>
<dbReference type="PANTHER" id="PTHR12303:SF6">
    <property type="entry name" value="CARNOSINE N-METHYLTRANSFERASE"/>
    <property type="match status" value="1"/>
</dbReference>
<organism evidence="7 8">
    <name type="scientific">Tolypocladium ophioglossoides (strain CBS 100239)</name>
    <name type="common">Snaketongue truffleclub</name>
    <name type="synonym">Elaphocordyceps ophioglossoides</name>
    <dbReference type="NCBI Taxonomy" id="1163406"/>
    <lineage>
        <taxon>Eukaryota</taxon>
        <taxon>Fungi</taxon>
        <taxon>Dikarya</taxon>
        <taxon>Ascomycota</taxon>
        <taxon>Pezizomycotina</taxon>
        <taxon>Sordariomycetes</taxon>
        <taxon>Hypocreomycetidae</taxon>
        <taxon>Hypocreales</taxon>
        <taxon>Ophiocordycipitaceae</taxon>
        <taxon>Tolypocladium</taxon>
    </lineage>
</organism>
<evidence type="ECO:0000256" key="3">
    <source>
        <dbReference type="ARBA" id="ARBA00022603"/>
    </source>
</evidence>
<dbReference type="EC" id="2.1.1.22" evidence="2"/>
<keyword evidence="3" id="KW-0489">Methyltransferase</keyword>
<dbReference type="SMART" id="SM01296">
    <property type="entry name" value="N2227"/>
    <property type="match status" value="1"/>
</dbReference>
<keyword evidence="4" id="KW-0808">Transferase</keyword>
<dbReference type="Gene3D" id="3.40.50.150">
    <property type="entry name" value="Vaccinia Virus protein VP39"/>
    <property type="match status" value="1"/>
</dbReference>
<feature type="compositionally biased region" description="Basic and acidic residues" evidence="6">
    <location>
        <begin position="765"/>
        <end position="779"/>
    </location>
</feature>
<keyword evidence="8" id="KW-1185">Reference proteome</keyword>
<evidence type="ECO:0000313" key="7">
    <source>
        <dbReference type="EMBL" id="KND91912.1"/>
    </source>
</evidence>
<feature type="region of interest" description="Disordered" evidence="6">
    <location>
        <begin position="331"/>
        <end position="351"/>
    </location>
</feature>
<reference evidence="7 8" key="1">
    <citation type="journal article" date="2015" name="BMC Genomics">
        <title>The genome of the truffle-parasite Tolypocladium ophioglossoides and the evolution of antifungal peptaibiotics.</title>
        <authorList>
            <person name="Quandt C.A."/>
            <person name="Bushley K.E."/>
            <person name="Spatafora J.W."/>
        </authorList>
    </citation>
    <scope>NUCLEOTIDE SEQUENCE [LARGE SCALE GENOMIC DNA]</scope>
    <source>
        <strain evidence="7 8">CBS 100239</strain>
    </source>
</reference>
<name>A0A0L0NCM6_TOLOC</name>
<dbReference type="InterPro" id="IPR012901">
    <property type="entry name" value="CARME"/>
</dbReference>
<protein>
    <recommendedName>
        <fullName evidence="2">carnosine N-methyltransferase</fullName>
        <ecNumber evidence="2">2.1.1.22</ecNumber>
    </recommendedName>
</protein>
<dbReference type="GO" id="GO:0032259">
    <property type="term" value="P:methylation"/>
    <property type="evidence" value="ECO:0007669"/>
    <property type="project" value="UniProtKB-KW"/>
</dbReference>
<dbReference type="EMBL" id="LFRF01000007">
    <property type="protein sequence ID" value="KND91912.1"/>
    <property type="molecule type" value="Genomic_DNA"/>
</dbReference>
<proteinExistence type="inferred from homology"/>
<feature type="region of interest" description="Disordered" evidence="6">
    <location>
        <begin position="741"/>
        <end position="779"/>
    </location>
</feature>
<evidence type="ECO:0000256" key="4">
    <source>
        <dbReference type="ARBA" id="ARBA00022679"/>
    </source>
</evidence>